<accession>B3FJP6</accession>
<dbReference type="KEGG" id="vg:6372421"/>
<evidence type="ECO:0000313" key="2">
    <source>
        <dbReference type="EMBL" id="ABY63211.1"/>
    </source>
</evidence>
<organism evidence="2 3">
    <name type="scientific">Pseudomonas phage 201phi2-1</name>
    <name type="common">Pseudomonas chlororaphis phage 201phi2-1</name>
    <dbReference type="NCBI Taxonomy" id="198110"/>
    <lineage>
        <taxon>Viruses</taxon>
        <taxon>Duplodnaviria</taxon>
        <taxon>Heunggongvirae</taxon>
        <taxon>Uroviricota</taxon>
        <taxon>Caudoviricetes</taxon>
        <taxon>Chimalliviridae</taxon>
        <taxon>Serwervirus</taxon>
        <taxon>Serwervirus 201phi21</taxon>
    </lineage>
</organism>
<proteinExistence type="predicted"/>
<dbReference type="Proteomes" id="UP000002421">
    <property type="component" value="Segment"/>
</dbReference>
<keyword evidence="1" id="KW-0472">Membrane</keyword>
<keyword evidence="1" id="KW-1133">Transmembrane helix</keyword>
<feature type="transmembrane region" description="Helical" evidence="1">
    <location>
        <begin position="6"/>
        <end position="30"/>
    </location>
</feature>
<name>B3FJP6_BP201</name>
<organismHost>
    <name type="scientific">Pseudomonas chlororaphis</name>
    <dbReference type="NCBI Taxonomy" id="587753"/>
</organismHost>
<dbReference type="RefSeq" id="YP_001957107.1">
    <property type="nucleotide sequence ID" value="NC_010821.1"/>
</dbReference>
<dbReference type="EMBL" id="EU197055">
    <property type="protein sequence ID" value="ABY63211.1"/>
    <property type="molecule type" value="Genomic_DNA"/>
</dbReference>
<sequence>MLEVYNAWLALPWGAKLLCTAPIIALPLIYCTHPKRMGMAWSHAWTQQINKEISATRKQHKGAVRKAEMVETFYRVKAKLALETGEFDCYPDMTPEQRYVWNYFLERIRPQL</sequence>
<keyword evidence="3" id="KW-1185">Reference proteome</keyword>
<gene>
    <name evidence="2" type="ORF">201phi2-1p386</name>
</gene>
<protein>
    <submittedName>
        <fullName evidence="2">Uncharacterized protein</fullName>
    </submittedName>
</protein>
<evidence type="ECO:0000256" key="1">
    <source>
        <dbReference type="SAM" id="Phobius"/>
    </source>
</evidence>
<keyword evidence="1" id="KW-0812">Transmembrane</keyword>
<evidence type="ECO:0000313" key="3">
    <source>
        <dbReference type="Proteomes" id="UP000002421"/>
    </source>
</evidence>
<reference evidence="2 3" key="1">
    <citation type="journal article" date="2008" name="Virology">
        <title>Characterization of Pseudomonas chlororaphis myovirus 201varphi2-1 via genomic sequencing, mass spectrometry, and electron microscopy.</title>
        <authorList>
            <person name="Thomas J.A."/>
            <person name="Rolando M.R."/>
            <person name="Carroll C.A."/>
            <person name="Shen P.S."/>
            <person name="Belnap D.M."/>
            <person name="Weintraub S.T."/>
            <person name="Serwer P."/>
            <person name="Hardies S.C."/>
        </authorList>
    </citation>
    <scope>NUCLEOTIDE SEQUENCE</scope>
</reference>